<sequence>MFDFFKSKKTEKTKPVMPEVLGLRLGGAVELNVLKLRMTDDYTIFENVAKIQAIQAVGVVKLDEHSTIVRYYTDDDGFFQVILNGGMTESHIEDLKLWFFYDTQGVSGNTEWNAQLKSGISKPEHELSGQKFYRVWSDVSADSPPVSMTETTTCSDGSESTTDQFVMLYERESKPDFFEFLMLSGEEKIIDNHPERCLVFSTGINLSSADFEIIG</sequence>
<organism evidence="1">
    <name type="scientific">hydrothermal vent metagenome</name>
    <dbReference type="NCBI Taxonomy" id="652676"/>
    <lineage>
        <taxon>unclassified sequences</taxon>
        <taxon>metagenomes</taxon>
        <taxon>ecological metagenomes</taxon>
    </lineage>
</organism>
<protein>
    <recommendedName>
        <fullName evidence="2">DUF2491 domain-containing protein</fullName>
    </recommendedName>
</protein>
<dbReference type="EMBL" id="UOFU01000155">
    <property type="protein sequence ID" value="VAW98868.1"/>
    <property type="molecule type" value="Genomic_DNA"/>
</dbReference>
<proteinExistence type="predicted"/>
<dbReference type="InterPro" id="IPR019621">
    <property type="entry name" value="DUF2491"/>
</dbReference>
<dbReference type="AlphaFoldDB" id="A0A3B0ZZF4"/>
<name>A0A3B0ZZF4_9ZZZZ</name>
<evidence type="ECO:0008006" key="2">
    <source>
        <dbReference type="Google" id="ProtNLM"/>
    </source>
</evidence>
<gene>
    <name evidence="1" type="ORF">MNBD_GAMMA20-550</name>
</gene>
<evidence type="ECO:0000313" key="1">
    <source>
        <dbReference type="EMBL" id="VAW98868.1"/>
    </source>
</evidence>
<dbReference type="Pfam" id="PF10679">
    <property type="entry name" value="DUF2491"/>
    <property type="match status" value="1"/>
</dbReference>
<accession>A0A3B0ZZF4</accession>
<reference evidence="1" key="1">
    <citation type="submission" date="2018-06" db="EMBL/GenBank/DDBJ databases">
        <authorList>
            <person name="Zhirakovskaya E."/>
        </authorList>
    </citation>
    <scope>NUCLEOTIDE SEQUENCE</scope>
</reference>